<dbReference type="EMBL" id="CP013002">
    <property type="protein sequence ID" value="ALL13819.1"/>
    <property type="molecule type" value="Genomic_DNA"/>
</dbReference>
<evidence type="ECO:0000313" key="3">
    <source>
        <dbReference type="Proteomes" id="UP000056905"/>
    </source>
</evidence>
<feature type="domain" description="SCP2" evidence="1">
    <location>
        <begin position="22"/>
        <end position="92"/>
    </location>
</feature>
<evidence type="ECO:0000259" key="1">
    <source>
        <dbReference type="Pfam" id="PF02036"/>
    </source>
</evidence>
<organism evidence="2 3">
    <name type="scientific">Caulobacter henricii</name>
    <dbReference type="NCBI Taxonomy" id="69395"/>
    <lineage>
        <taxon>Bacteria</taxon>
        <taxon>Pseudomonadati</taxon>
        <taxon>Pseudomonadota</taxon>
        <taxon>Alphaproteobacteria</taxon>
        <taxon>Caulobacterales</taxon>
        <taxon>Caulobacteraceae</taxon>
        <taxon>Caulobacter</taxon>
    </lineage>
</organism>
<dbReference type="eggNOG" id="COG3255">
    <property type="taxonomic scope" value="Bacteria"/>
</dbReference>
<keyword evidence="3" id="KW-1185">Reference proteome</keyword>
<dbReference type="RefSeq" id="WP_062147236.1">
    <property type="nucleotide sequence ID" value="NZ_CP013002.1"/>
</dbReference>
<proteinExistence type="predicted"/>
<sequence>MATLQEITDRIKGAVGDDSGLGKSLKFDLKDAGVVHIDGGSVTNEDKPADLTMTLSMDDLLAIGAGSLDPTMAVMTGKLKLSDMGVAMALQSSMAALFSKMR</sequence>
<gene>
    <name evidence="2" type="ORF">AQ619_11000</name>
</gene>
<protein>
    <submittedName>
        <fullName evidence="2">Sterol-binding protein</fullName>
    </submittedName>
</protein>
<dbReference type="Proteomes" id="UP000056905">
    <property type="component" value="Chromosome"/>
</dbReference>
<dbReference type="InterPro" id="IPR003033">
    <property type="entry name" value="SCP2_sterol-bd_dom"/>
</dbReference>
<dbReference type="STRING" id="69395.AQ619_11000"/>
<dbReference type="SUPFAM" id="SSF55718">
    <property type="entry name" value="SCP-like"/>
    <property type="match status" value="1"/>
</dbReference>
<evidence type="ECO:0000313" key="2">
    <source>
        <dbReference type="EMBL" id="ALL13819.1"/>
    </source>
</evidence>
<accession>A0A0P0P023</accession>
<dbReference type="Gene3D" id="3.30.1050.10">
    <property type="entry name" value="SCP2 sterol-binding domain"/>
    <property type="match status" value="1"/>
</dbReference>
<dbReference type="AlphaFoldDB" id="A0A0P0P023"/>
<dbReference type="InterPro" id="IPR036527">
    <property type="entry name" value="SCP2_sterol-bd_dom_sf"/>
</dbReference>
<dbReference type="Pfam" id="PF02036">
    <property type="entry name" value="SCP2"/>
    <property type="match status" value="1"/>
</dbReference>
<dbReference type="OrthoDB" id="9809312at2"/>
<name>A0A0P0P023_9CAUL</name>
<dbReference type="KEGG" id="chq:AQ619_11000"/>
<reference evidence="2 3" key="1">
    <citation type="submission" date="2015-10" db="EMBL/GenBank/DDBJ databases">
        <title>Conservation of the essential genome among Caulobacter and Brevundimonas species.</title>
        <authorList>
            <person name="Scott D."/>
            <person name="Ely B."/>
        </authorList>
    </citation>
    <scope>NUCLEOTIDE SEQUENCE [LARGE SCALE GENOMIC DNA]</scope>
    <source>
        <strain evidence="2 3">CB4</strain>
    </source>
</reference>